<dbReference type="InterPro" id="IPR000847">
    <property type="entry name" value="LysR_HTH_N"/>
</dbReference>
<evidence type="ECO:0000256" key="1">
    <source>
        <dbReference type="ARBA" id="ARBA00009437"/>
    </source>
</evidence>
<reference evidence="6" key="1">
    <citation type="submission" date="2023-02" db="EMBL/GenBank/DDBJ databases">
        <title>Isolation, identification, and genome analysis of Vibrio campbellii in the Penaeus vannamei larvae stage.</title>
        <authorList>
            <person name="Huang T."/>
            <person name="Zhang B."/>
        </authorList>
    </citation>
    <scope>NUCLEOTIDE SEQUENCE</scope>
    <source>
        <strain evidence="6">20220413_1</strain>
    </source>
</reference>
<evidence type="ECO:0000256" key="4">
    <source>
        <dbReference type="ARBA" id="ARBA00023163"/>
    </source>
</evidence>
<keyword evidence="4" id="KW-0804">Transcription</keyword>
<dbReference type="Proteomes" id="UP001219537">
    <property type="component" value="Chromosome 1"/>
</dbReference>
<organism evidence="6 7">
    <name type="scientific">Vibrio campbellii</name>
    <dbReference type="NCBI Taxonomy" id="680"/>
    <lineage>
        <taxon>Bacteria</taxon>
        <taxon>Pseudomonadati</taxon>
        <taxon>Pseudomonadota</taxon>
        <taxon>Gammaproteobacteria</taxon>
        <taxon>Vibrionales</taxon>
        <taxon>Vibrionaceae</taxon>
        <taxon>Vibrio</taxon>
    </lineage>
</organism>
<feature type="domain" description="HTH lysR-type" evidence="5">
    <location>
        <begin position="9"/>
        <end position="66"/>
    </location>
</feature>
<evidence type="ECO:0000259" key="5">
    <source>
        <dbReference type="PROSITE" id="PS50931"/>
    </source>
</evidence>
<dbReference type="InterPro" id="IPR036390">
    <property type="entry name" value="WH_DNA-bd_sf"/>
</dbReference>
<keyword evidence="3" id="KW-0238">DNA-binding</keyword>
<evidence type="ECO:0000256" key="2">
    <source>
        <dbReference type="ARBA" id="ARBA00023015"/>
    </source>
</evidence>
<dbReference type="Pfam" id="PF03466">
    <property type="entry name" value="LysR_substrate"/>
    <property type="match status" value="1"/>
</dbReference>
<protein>
    <submittedName>
        <fullName evidence="6">LysR family transcriptional regulator</fullName>
    </submittedName>
</protein>
<dbReference type="Gene3D" id="1.10.10.10">
    <property type="entry name" value="Winged helix-like DNA-binding domain superfamily/Winged helix DNA-binding domain"/>
    <property type="match status" value="1"/>
</dbReference>
<dbReference type="SUPFAM" id="SSF53850">
    <property type="entry name" value="Periplasmic binding protein-like II"/>
    <property type="match status" value="1"/>
</dbReference>
<dbReference type="GO" id="GO:0003677">
    <property type="term" value="F:DNA binding"/>
    <property type="evidence" value="ECO:0007669"/>
    <property type="project" value="UniProtKB-KW"/>
</dbReference>
<dbReference type="PROSITE" id="PS50931">
    <property type="entry name" value="HTH_LYSR"/>
    <property type="match status" value="1"/>
</dbReference>
<evidence type="ECO:0000313" key="7">
    <source>
        <dbReference type="Proteomes" id="UP001219537"/>
    </source>
</evidence>
<sequence length="311" mass="34959">MAKDLFHTLDLNLLKTFMVLMQEKNMRKASQRLFVSQPAISQALQKLRNHFDEELFVKVKTGLEPTPFAESLANDITPHLDGLAAAVNRSHQFDPAEVDNKIRIALAPITMTCLPGFLFEQMRALAPNAQLELVSWSNSTVDEILKGETLIGVNYELLLANKEIYTPKLIDLKGRILVREGHPIKQSHVKPHDLSGYPIASLISPGWNDKFSYASQLLTDLGIEHTVGFRSELVMAIIDVVKHTDMYLPHSDLFPIEQFQGLRAVDVTIGGQPQMKSVHAHIHVRNRNNPLVKWLVDLIQQGLVQQADKVS</sequence>
<comment type="similarity">
    <text evidence="1">Belongs to the LysR transcriptional regulatory family.</text>
</comment>
<keyword evidence="2" id="KW-0805">Transcription regulation</keyword>
<evidence type="ECO:0000256" key="3">
    <source>
        <dbReference type="ARBA" id="ARBA00023125"/>
    </source>
</evidence>
<dbReference type="PANTHER" id="PTHR30118:SF14">
    <property type="entry name" value="LYSR FAMILY TRANSCRIPTIONAL REGULATOR"/>
    <property type="match status" value="1"/>
</dbReference>
<dbReference type="AlphaFoldDB" id="A0AAQ2XW47"/>
<dbReference type="Gene3D" id="3.40.190.10">
    <property type="entry name" value="Periplasmic binding protein-like II"/>
    <property type="match status" value="2"/>
</dbReference>
<name>A0AAQ2XW47_9VIBR</name>
<dbReference type="EMBL" id="CP117988">
    <property type="protein sequence ID" value="WDG07827.1"/>
    <property type="molecule type" value="Genomic_DNA"/>
</dbReference>
<dbReference type="PANTHER" id="PTHR30118">
    <property type="entry name" value="HTH-TYPE TRANSCRIPTIONAL REGULATOR LEUO-RELATED"/>
    <property type="match status" value="1"/>
</dbReference>
<dbReference type="InterPro" id="IPR005119">
    <property type="entry name" value="LysR_subst-bd"/>
</dbReference>
<evidence type="ECO:0000313" key="6">
    <source>
        <dbReference type="EMBL" id="WDG07827.1"/>
    </source>
</evidence>
<dbReference type="SUPFAM" id="SSF46785">
    <property type="entry name" value="Winged helix' DNA-binding domain"/>
    <property type="match status" value="1"/>
</dbReference>
<accession>A0AAQ2XW47</accession>
<proteinExistence type="inferred from homology"/>
<dbReference type="GO" id="GO:0003700">
    <property type="term" value="F:DNA-binding transcription factor activity"/>
    <property type="evidence" value="ECO:0007669"/>
    <property type="project" value="InterPro"/>
</dbReference>
<dbReference type="InterPro" id="IPR050389">
    <property type="entry name" value="LysR-type_TF"/>
</dbReference>
<dbReference type="Pfam" id="PF00126">
    <property type="entry name" value="HTH_1"/>
    <property type="match status" value="1"/>
</dbReference>
<dbReference type="RefSeq" id="WP_274290542.1">
    <property type="nucleotide sequence ID" value="NZ_CP117988.1"/>
</dbReference>
<dbReference type="PRINTS" id="PR00039">
    <property type="entry name" value="HTHLYSR"/>
</dbReference>
<gene>
    <name evidence="6" type="ORF">PUN50_14010</name>
</gene>
<dbReference type="InterPro" id="IPR036388">
    <property type="entry name" value="WH-like_DNA-bd_sf"/>
</dbReference>